<dbReference type="InterPro" id="IPR029044">
    <property type="entry name" value="Nucleotide-diphossugar_trans"/>
</dbReference>
<evidence type="ECO:0000259" key="3">
    <source>
        <dbReference type="Pfam" id="PF00535"/>
    </source>
</evidence>
<dbReference type="PANTHER" id="PTHR22916">
    <property type="entry name" value="GLYCOSYLTRANSFERASE"/>
    <property type="match status" value="1"/>
</dbReference>
<keyword evidence="5" id="KW-1185">Reference proteome</keyword>
<proteinExistence type="predicted"/>
<dbReference type="GO" id="GO:0016757">
    <property type="term" value="F:glycosyltransferase activity"/>
    <property type="evidence" value="ECO:0007669"/>
    <property type="project" value="UniProtKB-KW"/>
</dbReference>
<dbReference type="CDD" id="cd00761">
    <property type="entry name" value="Glyco_tranf_GTA_type"/>
    <property type="match status" value="1"/>
</dbReference>
<dbReference type="Proteomes" id="UP000265643">
    <property type="component" value="Unassembled WGS sequence"/>
</dbReference>
<keyword evidence="2 4" id="KW-0808">Transferase</keyword>
<dbReference type="PANTHER" id="PTHR22916:SF51">
    <property type="entry name" value="GLYCOSYLTRANSFERASE EPSH-RELATED"/>
    <property type="match status" value="1"/>
</dbReference>
<evidence type="ECO:0000313" key="4">
    <source>
        <dbReference type="EMBL" id="GCA66085.1"/>
    </source>
</evidence>
<dbReference type="InterPro" id="IPR001173">
    <property type="entry name" value="Glyco_trans_2-like"/>
</dbReference>
<gene>
    <name evidence="4" type="primary">ycbH</name>
    <name evidence="4" type="ORF">KGMB01110_05210</name>
</gene>
<evidence type="ECO:0000256" key="2">
    <source>
        <dbReference type="ARBA" id="ARBA00022679"/>
    </source>
</evidence>
<accession>A0A391NYM1</accession>
<dbReference type="RefSeq" id="WP_119297473.1">
    <property type="nucleotide sequence ID" value="NZ_BHGK01000001.1"/>
</dbReference>
<dbReference type="EMBL" id="BHGK01000001">
    <property type="protein sequence ID" value="GCA66085.1"/>
    <property type="molecule type" value="Genomic_DNA"/>
</dbReference>
<name>A0A391NYM1_9FIRM</name>
<protein>
    <submittedName>
        <fullName evidence="4">Sugar transferase</fullName>
    </submittedName>
</protein>
<dbReference type="AlphaFoldDB" id="A0A391NYM1"/>
<evidence type="ECO:0000256" key="1">
    <source>
        <dbReference type="ARBA" id="ARBA00022676"/>
    </source>
</evidence>
<comment type="caution">
    <text evidence="4">The sequence shown here is derived from an EMBL/GenBank/DDBJ whole genome shotgun (WGS) entry which is preliminary data.</text>
</comment>
<dbReference type="SUPFAM" id="SSF53448">
    <property type="entry name" value="Nucleotide-diphospho-sugar transferases"/>
    <property type="match status" value="1"/>
</dbReference>
<evidence type="ECO:0000313" key="5">
    <source>
        <dbReference type="Proteomes" id="UP000265643"/>
    </source>
</evidence>
<dbReference type="Pfam" id="PF00535">
    <property type="entry name" value="Glycos_transf_2"/>
    <property type="match status" value="1"/>
</dbReference>
<feature type="domain" description="Glycosyltransferase 2-like" evidence="3">
    <location>
        <begin position="4"/>
        <end position="160"/>
    </location>
</feature>
<reference evidence="5" key="1">
    <citation type="submission" date="2018-09" db="EMBL/GenBank/DDBJ databases">
        <title>Draft Genome Sequence of Mediterraneibacter sp. KCTC 15684.</title>
        <authorList>
            <person name="Kim J.S."/>
            <person name="Han K.I."/>
            <person name="Suh M.K."/>
            <person name="Lee K.C."/>
            <person name="Eom M.K."/>
            <person name="Lee J.H."/>
            <person name="Park S.H."/>
            <person name="Kang S.W."/>
            <person name="Park J.E."/>
            <person name="Oh B.S."/>
            <person name="Yu S.Y."/>
            <person name="Choi S.H."/>
            <person name="Lee D.H."/>
            <person name="Yoon H."/>
            <person name="Kim B."/>
            <person name="Yang S.J."/>
            <person name="Lee J.S."/>
        </authorList>
    </citation>
    <scope>NUCLEOTIDE SEQUENCE [LARGE SCALE GENOMIC DNA]</scope>
    <source>
        <strain evidence="5">KCTC 15684</strain>
    </source>
</reference>
<sequence length="319" mass="36974">MLFSIIVPVYNSEKYLAQCIESVLCQTYTNFELILIDDESTDSSYELCQSYSVKDPRVRVVRKKNGGTSSARNAGLDIVTGQYTTFIDNDDYWHDPDALALLATQLEESQADALFYNSVSYYQNTDSFSHVKEPLSRNQLLSLSTEDALKELIQHQLLYRAVWTKVVKTSLIKEHHIYFPEGMRNEDTDWTATLLQHISSLDYCEKTFYVYRKGTGNAQTDTAPNFKIITDLAKILKKHTDTAQSLPQKRREVLYHYLAYPYAVWMAQIRSCSLRHPAVKKEFSAMKKYSFLLKYNWDPSVRLVSCAYRLLVLELHLIY</sequence>
<keyword evidence="1" id="KW-0328">Glycosyltransferase</keyword>
<dbReference type="Gene3D" id="3.90.550.10">
    <property type="entry name" value="Spore Coat Polysaccharide Biosynthesis Protein SpsA, Chain A"/>
    <property type="match status" value="1"/>
</dbReference>
<organism evidence="4 5">
    <name type="scientific">Mediterraneibacter butyricigenes</name>
    <dbReference type="NCBI Taxonomy" id="2316025"/>
    <lineage>
        <taxon>Bacteria</taxon>
        <taxon>Bacillati</taxon>
        <taxon>Bacillota</taxon>
        <taxon>Clostridia</taxon>
        <taxon>Lachnospirales</taxon>
        <taxon>Lachnospiraceae</taxon>
        <taxon>Mediterraneibacter</taxon>
    </lineage>
</organism>